<keyword evidence="1" id="KW-1133">Transmembrane helix</keyword>
<feature type="transmembrane region" description="Helical" evidence="1">
    <location>
        <begin position="175"/>
        <end position="202"/>
    </location>
</feature>
<feature type="transmembrane region" description="Helical" evidence="1">
    <location>
        <begin position="281"/>
        <end position="299"/>
    </location>
</feature>
<feature type="transmembrane region" description="Helical" evidence="1">
    <location>
        <begin position="255"/>
        <end position="275"/>
    </location>
</feature>
<sequence length="371" mass="43499">MIKLFVQEKNVSDSVISLTWCVSMELLDHLAKKNVKDPQLVICVSNTGEKYHPLKETRKIVPLKDMMTYIELHSSGENRIYAFVSEESPEEAKLFYSSRQYDDWRRNILNGDGSDYYKYLAESPADKQLSFAEPIVIDVPQELFAKEPPEWEQQWVYWLQSRGVDNQCDYRKKRIFAYTVQPIALLLKILLELIILTVAFLIGSKSFSFKYLFHPLTYELRDAYELWNSGSWFLGSFDFDDCNSKSDYFFVLVKSLWKIPFMPAVLSVFTLMYYSGILLPVLFSLIAVVLILFFTFLVVNGEATRFLLLIKKLFGRKDHIPWYLNKEEIDLITCYPDKQPITFAQLPRKKKTIKLRYLDLKSKVCKPYSRG</sequence>
<evidence type="ECO:0000256" key="1">
    <source>
        <dbReference type="SAM" id="Phobius"/>
    </source>
</evidence>
<keyword evidence="1" id="KW-0812">Transmembrane</keyword>
<protein>
    <submittedName>
        <fullName evidence="2">Uncharacterized protein</fullName>
    </submittedName>
</protein>
<reference evidence="2" key="1">
    <citation type="submission" date="2020-05" db="EMBL/GenBank/DDBJ databases">
        <authorList>
            <person name="Chiriac C."/>
            <person name="Salcher M."/>
            <person name="Ghai R."/>
            <person name="Kavagutti S V."/>
        </authorList>
    </citation>
    <scope>NUCLEOTIDE SEQUENCE</scope>
</reference>
<keyword evidence="1" id="KW-0472">Membrane</keyword>
<proteinExistence type="predicted"/>
<evidence type="ECO:0000313" key="2">
    <source>
        <dbReference type="EMBL" id="CAB4196778.1"/>
    </source>
</evidence>
<organism evidence="2">
    <name type="scientific">uncultured Caudovirales phage</name>
    <dbReference type="NCBI Taxonomy" id="2100421"/>
    <lineage>
        <taxon>Viruses</taxon>
        <taxon>Duplodnaviria</taxon>
        <taxon>Heunggongvirae</taxon>
        <taxon>Uroviricota</taxon>
        <taxon>Caudoviricetes</taxon>
        <taxon>Peduoviridae</taxon>
        <taxon>Maltschvirus</taxon>
        <taxon>Maltschvirus maltsch</taxon>
    </lineage>
</organism>
<dbReference type="EMBL" id="LR797252">
    <property type="protein sequence ID" value="CAB4196778.1"/>
    <property type="molecule type" value="Genomic_DNA"/>
</dbReference>
<gene>
    <name evidence="2" type="ORF">UFOVP1290_298</name>
</gene>
<accession>A0A6J5RT53</accession>
<name>A0A6J5RT53_9CAUD</name>